<dbReference type="Pfam" id="PF03747">
    <property type="entry name" value="ADP_ribosyl_GH"/>
    <property type="match status" value="1"/>
</dbReference>
<dbReference type="PANTHER" id="PTHR16222">
    <property type="entry name" value="ADP-RIBOSYLGLYCOHYDROLASE"/>
    <property type="match status" value="1"/>
</dbReference>
<gene>
    <name evidence="4" type="ORF">GY104_24665</name>
</gene>
<protein>
    <submittedName>
        <fullName evidence="4">ADP-ribosylglycohydrolase family protein</fullName>
    </submittedName>
</protein>
<keyword evidence="3" id="KW-0479">Metal-binding</keyword>
<organism evidence="4">
    <name type="scientific">Klebsiella pneumoniae</name>
    <dbReference type="NCBI Taxonomy" id="573"/>
    <lineage>
        <taxon>Bacteria</taxon>
        <taxon>Pseudomonadati</taxon>
        <taxon>Pseudomonadota</taxon>
        <taxon>Gammaproteobacteria</taxon>
        <taxon>Enterobacterales</taxon>
        <taxon>Enterobacteriaceae</taxon>
        <taxon>Klebsiella/Raoultella group</taxon>
        <taxon>Klebsiella</taxon>
        <taxon>Klebsiella pneumoniae complex</taxon>
    </lineage>
</organism>
<evidence type="ECO:0000313" key="4">
    <source>
        <dbReference type="EMBL" id="NDL86526.1"/>
    </source>
</evidence>
<dbReference type="InterPro" id="IPR005502">
    <property type="entry name" value="Ribosyl_crysJ1"/>
</dbReference>
<feature type="binding site" evidence="3">
    <location>
        <position position="302"/>
    </location>
    <ligand>
        <name>Mg(2+)</name>
        <dbReference type="ChEBI" id="CHEBI:18420"/>
        <label>2</label>
    </ligand>
</feature>
<evidence type="ECO:0000256" key="2">
    <source>
        <dbReference type="ARBA" id="ARBA00022801"/>
    </source>
</evidence>
<feature type="binding site" evidence="3">
    <location>
        <position position="62"/>
    </location>
    <ligand>
        <name>Mg(2+)</name>
        <dbReference type="ChEBI" id="CHEBI:18420"/>
        <label>1</label>
    </ligand>
</feature>
<evidence type="ECO:0000256" key="3">
    <source>
        <dbReference type="PIRSR" id="PIRSR605502-1"/>
    </source>
</evidence>
<feature type="binding site" evidence="3">
    <location>
        <position position="60"/>
    </location>
    <ligand>
        <name>Mg(2+)</name>
        <dbReference type="ChEBI" id="CHEBI:18420"/>
        <label>1</label>
    </ligand>
</feature>
<accession>A0A6B2HN52</accession>
<dbReference type="GO" id="GO:0046872">
    <property type="term" value="F:metal ion binding"/>
    <property type="evidence" value="ECO:0007669"/>
    <property type="project" value="UniProtKB-KW"/>
</dbReference>
<name>A0A6B2HN52_KLEPN</name>
<dbReference type="EMBL" id="JAAEFK010000034">
    <property type="protein sequence ID" value="NDL86526.1"/>
    <property type="molecule type" value="Genomic_DNA"/>
</dbReference>
<dbReference type="RefSeq" id="WP_032430768.1">
    <property type="nucleotide sequence ID" value="NZ_CP162382.1"/>
</dbReference>
<feature type="binding site" evidence="3">
    <location>
        <position position="299"/>
    </location>
    <ligand>
        <name>Mg(2+)</name>
        <dbReference type="ChEBI" id="CHEBI:18420"/>
        <label>1</label>
    </ligand>
</feature>
<dbReference type="InterPro" id="IPR050792">
    <property type="entry name" value="ADP-ribosylglycohydrolase"/>
</dbReference>
<keyword evidence="2 4" id="KW-0378">Hydrolase</keyword>
<evidence type="ECO:0000256" key="1">
    <source>
        <dbReference type="ARBA" id="ARBA00010702"/>
    </source>
</evidence>
<dbReference type="InterPro" id="IPR036705">
    <property type="entry name" value="Ribosyl_crysJ1_sf"/>
</dbReference>
<dbReference type="AlphaFoldDB" id="A0A6B2HN52"/>
<dbReference type="GO" id="GO:0016787">
    <property type="term" value="F:hydrolase activity"/>
    <property type="evidence" value="ECO:0007669"/>
    <property type="project" value="UniProtKB-KW"/>
</dbReference>
<dbReference type="PANTHER" id="PTHR16222:SF24">
    <property type="entry name" value="ADP-RIBOSYLHYDROLASE ARH3"/>
    <property type="match status" value="1"/>
</dbReference>
<comment type="caution">
    <text evidence="4">The sequence shown here is derived from an EMBL/GenBank/DDBJ whole genome shotgun (WGS) entry which is preliminary data.</text>
</comment>
<feature type="binding site" evidence="3">
    <location>
        <position position="61"/>
    </location>
    <ligand>
        <name>Mg(2+)</name>
        <dbReference type="ChEBI" id="CHEBI:18420"/>
        <label>1</label>
    </ligand>
</feature>
<sequence length="347" mass="37226">MNQDKIMGCLVGAAMGDAMGATTELRTIEQIQRDFSGWVTTFIKPPQDTFGRCNIAGQCTDDFIQGQFIMEEALKCQGVIDDKVMKAAFRRWLDYPFYLNFTGPTTRTAMQKLFNDQRMSLQGSVEPAQNKPGVTLINNGNSSSTNGAAMKIWVAVLLPHGNKQQLLENVYQVCRLTHDNVLSISGAAAIAFAIDAAMNATTISDIFTSAIEGAEKGYAYALEQGAMMMAGASVVERIKLAISIGSRYECWQDAVKPLSDIIGCGLQANEAVPAVFGLLASCKDNPVAAIYGGVNIGNDTDTVATMAGAIAGAYSGLAVFDRNDIMTLEKANNFNFQQMVTALTTVG</sequence>
<comment type="cofactor">
    <cofactor evidence="3">
        <name>Mg(2+)</name>
        <dbReference type="ChEBI" id="CHEBI:18420"/>
    </cofactor>
    <text evidence="3">Binds 2 magnesium ions per subunit.</text>
</comment>
<feature type="binding site" evidence="3">
    <location>
        <position position="301"/>
    </location>
    <ligand>
        <name>Mg(2+)</name>
        <dbReference type="ChEBI" id="CHEBI:18420"/>
        <label>1</label>
    </ligand>
</feature>
<comment type="similarity">
    <text evidence="1">Belongs to the ADP-ribosylglycohydrolase family.</text>
</comment>
<reference evidence="4" key="1">
    <citation type="journal article" date="2020" name="Open Forum Infect. Dis.">
        <title>Microbiome restoration by RBX2660 does not preclude recurrence of multidrug-resistant urinary tract infection following subsequent antibiotic exposure: A case report.</title>
        <authorList>
            <person name="Keen E."/>
            <person name="Tasoff P."/>
            <person name="Hink T."/>
            <person name="Reske K."/>
            <person name="Dantas G."/>
            <person name="Kwon J."/>
            <person name="Dubberke E."/>
        </authorList>
    </citation>
    <scope>NUCLEOTIDE SEQUENCE</scope>
    <source>
        <strain evidence="4">Urine_1_19</strain>
    </source>
</reference>
<dbReference type="SUPFAM" id="SSF101478">
    <property type="entry name" value="ADP-ribosylglycohydrolase"/>
    <property type="match status" value="1"/>
</dbReference>
<dbReference type="Gene3D" id="1.10.4080.10">
    <property type="entry name" value="ADP-ribosylation/Crystallin J1"/>
    <property type="match status" value="1"/>
</dbReference>
<keyword evidence="3" id="KW-0460">Magnesium</keyword>
<proteinExistence type="inferred from homology"/>